<organism evidence="1 2">
    <name type="scientific">Shewanella sediminis (strain HAW-EB3)</name>
    <dbReference type="NCBI Taxonomy" id="425104"/>
    <lineage>
        <taxon>Bacteria</taxon>
        <taxon>Pseudomonadati</taxon>
        <taxon>Pseudomonadota</taxon>
        <taxon>Gammaproteobacteria</taxon>
        <taxon>Alteromonadales</taxon>
        <taxon>Shewanellaceae</taxon>
        <taxon>Shewanella</taxon>
    </lineage>
</organism>
<evidence type="ECO:0000313" key="1">
    <source>
        <dbReference type="EMBL" id="ABV37612.1"/>
    </source>
</evidence>
<dbReference type="eggNOG" id="COG5610">
    <property type="taxonomic scope" value="Bacteria"/>
</dbReference>
<name>A8FXN9_SHESH</name>
<dbReference type="KEGG" id="sse:Ssed_3008"/>
<dbReference type="Proteomes" id="UP000002015">
    <property type="component" value="Chromosome"/>
</dbReference>
<dbReference type="Gene3D" id="1.10.150.400">
    <property type="match status" value="1"/>
</dbReference>
<keyword evidence="2" id="KW-1185">Reference proteome</keyword>
<evidence type="ECO:0000313" key="2">
    <source>
        <dbReference type="Proteomes" id="UP000002015"/>
    </source>
</evidence>
<dbReference type="HOGENOM" id="CLU_093476_0_0_6"/>
<dbReference type="EMBL" id="CP000821">
    <property type="protein sequence ID" value="ABV37612.1"/>
    <property type="molecule type" value="Genomic_DNA"/>
</dbReference>
<dbReference type="OrthoDB" id="9816564at2"/>
<dbReference type="InterPro" id="IPR023214">
    <property type="entry name" value="HAD_sf"/>
</dbReference>
<keyword evidence="1" id="KW-0378">Hydrolase</keyword>
<dbReference type="InterPro" id="IPR036412">
    <property type="entry name" value="HAD-like_sf"/>
</dbReference>
<dbReference type="SUPFAM" id="SSF56784">
    <property type="entry name" value="HAD-like"/>
    <property type="match status" value="1"/>
</dbReference>
<sequence>MFASLNNPNAYKKFEKVVSSDHIDVVSVDIFDTLLFRTTCPEYLRFEKMAELWLKKLKAESACVKMSIDDITSLRVFAAMAAYRNTKDFNGIREAQHNEILKIVCENLQLSHEWISTFAEEELTYEKSVLFVNPLLLNILKSARNKGKRVIGISDMYLSSNKIEDLLNDNLGGFQLDALYSSADFGVGKSSGDLYQRVKKIEMVDYDKIAHCGDNYFSDFVRSNELGINSVYVPRPLMWRFIHKVRLVAYLIKHRKVRLR</sequence>
<reference evidence="1 2" key="1">
    <citation type="submission" date="2007-08" db="EMBL/GenBank/DDBJ databases">
        <title>Complete sequence of Shewanella sediminis HAW-EB3.</title>
        <authorList>
            <consortium name="US DOE Joint Genome Institute"/>
            <person name="Copeland A."/>
            <person name="Lucas S."/>
            <person name="Lapidus A."/>
            <person name="Barry K."/>
            <person name="Glavina del Rio T."/>
            <person name="Dalin E."/>
            <person name="Tice H."/>
            <person name="Pitluck S."/>
            <person name="Chertkov O."/>
            <person name="Brettin T."/>
            <person name="Bruce D."/>
            <person name="Detter J.C."/>
            <person name="Han C."/>
            <person name="Schmutz J."/>
            <person name="Larimer F."/>
            <person name="Land M."/>
            <person name="Hauser L."/>
            <person name="Kyrpides N."/>
            <person name="Kim E."/>
            <person name="Zhao J.-S."/>
            <person name="Richardson P."/>
        </authorList>
    </citation>
    <scope>NUCLEOTIDE SEQUENCE [LARGE SCALE GENOMIC DNA]</scope>
    <source>
        <strain evidence="1 2">HAW-EB3</strain>
    </source>
</reference>
<accession>A8FXN9</accession>
<protein>
    <submittedName>
        <fullName evidence="1">Hydrolase (HAD superfamily)-like protein</fullName>
    </submittedName>
</protein>
<dbReference type="Gene3D" id="3.40.50.1000">
    <property type="entry name" value="HAD superfamily/HAD-like"/>
    <property type="match status" value="1"/>
</dbReference>
<gene>
    <name evidence="1" type="ordered locus">Ssed_3008</name>
</gene>
<dbReference type="STRING" id="425104.Ssed_3008"/>
<dbReference type="AlphaFoldDB" id="A8FXN9"/>
<dbReference type="GO" id="GO:0016787">
    <property type="term" value="F:hydrolase activity"/>
    <property type="evidence" value="ECO:0007669"/>
    <property type="project" value="UniProtKB-KW"/>
</dbReference>
<dbReference type="RefSeq" id="WP_012143342.1">
    <property type="nucleotide sequence ID" value="NC_009831.1"/>
</dbReference>
<proteinExistence type="predicted"/>